<dbReference type="InterPro" id="IPR000942">
    <property type="entry name" value="Gemini_AL2"/>
</dbReference>
<proteinExistence type="inferred from homology"/>
<evidence type="ECO:0000256" key="6">
    <source>
        <dbReference type="ARBA" id="ARBA00022723"/>
    </source>
</evidence>
<sequence length="143" mass="16438">MQPSSPSGNHCTQVPIKVQHKIAKKKFRRRRVDLNCGCSYSSLFNCHNHGFTHGEVPHCSSSREWRLYLDGSKFPVFRDDRSPQQAFPVEPRHNNGKNTVQLQPEESTGDSPMFPNLPHLDELTPSDWSFLKGIYDPSVEIYR</sequence>
<dbReference type="GO" id="GO:0005198">
    <property type="term" value="F:structural molecule activity"/>
    <property type="evidence" value="ECO:0007669"/>
    <property type="project" value="InterPro"/>
</dbReference>
<keyword evidence="4 11" id="KW-0945">Host-virus interaction</keyword>
<dbReference type="GO" id="GO:0052170">
    <property type="term" value="P:symbiont-mediated suppression of host innate immune response"/>
    <property type="evidence" value="ECO:0007669"/>
    <property type="project" value="UniProtKB-KW"/>
</dbReference>
<evidence type="ECO:0000256" key="7">
    <source>
        <dbReference type="ARBA" id="ARBA00022771"/>
    </source>
</evidence>
<gene>
    <name evidence="13" type="primary">AC2</name>
</gene>
<evidence type="ECO:0000256" key="3">
    <source>
        <dbReference type="ARBA" id="ARBA00022463"/>
    </source>
</evidence>
<comment type="function">
    <text evidence="11">Strong activator of the late viral genes promoters. Acts as a suppressor of RNA-mediated gene silencing, also known as post-transcriptional gene silencing (PTGS), a mechanism of plant viral defense that limits the accumulation of viral RNAs. Also suppresses the host basal defense by interacting with and inhibiting SNF1 kinase, a key regulator of cell metabolism implicated in innate antiviral defense. Determines pathogenicity.</text>
</comment>
<evidence type="ECO:0000256" key="10">
    <source>
        <dbReference type="ARBA" id="ARBA00023280"/>
    </source>
</evidence>
<dbReference type="EMBL" id="KC699544">
    <property type="protein sequence ID" value="AHG95952.1"/>
    <property type="molecule type" value="Genomic_DNA"/>
</dbReference>
<name>A0A023J733_9GEMI</name>
<keyword evidence="3 11" id="KW-0941">Suppressor of RNA silencing</keyword>
<dbReference type="Pfam" id="PF01440">
    <property type="entry name" value="Gemini_AL2"/>
    <property type="match status" value="1"/>
</dbReference>
<evidence type="ECO:0000256" key="5">
    <source>
        <dbReference type="ARBA" id="ARBA00022632"/>
    </source>
</evidence>
<accession>A0A023J733</accession>
<keyword evidence="11" id="KW-1048">Host nucleus</keyword>
<dbReference type="GO" id="GO:0008270">
    <property type="term" value="F:zinc ion binding"/>
    <property type="evidence" value="ECO:0007669"/>
    <property type="project" value="UniProtKB-KW"/>
</dbReference>
<keyword evidence="11" id="KW-0238">DNA-binding</keyword>
<evidence type="ECO:0000256" key="9">
    <source>
        <dbReference type="ARBA" id="ARBA00023200"/>
    </source>
</evidence>
<evidence type="ECO:0000256" key="8">
    <source>
        <dbReference type="ARBA" id="ARBA00022833"/>
    </source>
</evidence>
<evidence type="ECO:0000256" key="2">
    <source>
        <dbReference type="ARBA" id="ARBA00007672"/>
    </source>
</evidence>
<keyword evidence="9 11" id="KW-1035">Host cytoplasm</keyword>
<protein>
    <recommendedName>
        <fullName evidence="11">Transcriptional activator protein</fullName>
        <shortName evidence="11">TrAP</shortName>
    </recommendedName>
</protein>
<keyword evidence="10" id="KW-0899">Viral immunoevasion</keyword>
<organism evidence="13">
    <name type="scientific">French bean severe leaf curl virus</name>
    <dbReference type="NCBI Taxonomy" id="1218727"/>
    <lineage>
        <taxon>Viruses</taxon>
        <taxon>Monodnaviria</taxon>
        <taxon>Shotokuvirae</taxon>
        <taxon>Cressdnaviricota</taxon>
        <taxon>Repensiviricetes</taxon>
        <taxon>Geplafuvirales</taxon>
        <taxon>Geminiviridae</taxon>
        <taxon>Capulavirus</taxon>
        <taxon>Capulavirus phaseoli</taxon>
    </lineage>
</organism>
<keyword evidence="11" id="KW-0010">Activator</keyword>
<evidence type="ECO:0000256" key="11">
    <source>
        <dbReference type="RuleBase" id="RU363028"/>
    </source>
</evidence>
<comment type="subunit">
    <text evidence="11">Monomer. Homodimer. Homooligomer. Self-interaction correlates with nuclear localization and efficient activation of transcription.</text>
</comment>
<comment type="similarity">
    <text evidence="2 11">Belongs to the geminiviridae transcriptional activator protein family.</text>
</comment>
<dbReference type="GO" id="GO:0019028">
    <property type="term" value="C:viral capsid"/>
    <property type="evidence" value="ECO:0007669"/>
    <property type="project" value="InterPro"/>
</dbReference>
<keyword evidence="6 11" id="KW-0479">Metal-binding</keyword>
<evidence type="ECO:0000313" key="13">
    <source>
        <dbReference type="EMBL" id="AHG95952.1"/>
    </source>
</evidence>
<dbReference type="GO" id="GO:0042025">
    <property type="term" value="C:host cell nucleus"/>
    <property type="evidence" value="ECO:0007669"/>
    <property type="project" value="UniProtKB-SubCell"/>
</dbReference>
<evidence type="ECO:0000256" key="1">
    <source>
        <dbReference type="ARBA" id="ARBA00004192"/>
    </source>
</evidence>
<dbReference type="PRINTS" id="PR00230">
    <property type="entry name" value="GEMCOATAL2"/>
</dbReference>
<evidence type="ECO:0000256" key="12">
    <source>
        <dbReference type="SAM" id="MobiDB-lite"/>
    </source>
</evidence>
<feature type="region of interest" description="Disordered" evidence="12">
    <location>
        <begin position="80"/>
        <end position="111"/>
    </location>
</feature>
<comment type="domain">
    <text evidence="11">The zinc finger and the transactivation region are involved in PTGS suppression.</text>
</comment>
<keyword evidence="8 11" id="KW-0862">Zinc</keyword>
<evidence type="ECO:0000256" key="4">
    <source>
        <dbReference type="ARBA" id="ARBA00022581"/>
    </source>
</evidence>
<comment type="subcellular location">
    <subcellularLocation>
        <location evidence="1 11">Host cytoplasm</location>
    </subcellularLocation>
    <subcellularLocation>
        <location evidence="11">Host nucleus</location>
    </subcellularLocation>
</comment>
<feature type="compositionally biased region" description="Polar residues" evidence="12">
    <location>
        <begin position="96"/>
        <end position="110"/>
    </location>
</feature>
<keyword evidence="5" id="KW-1090">Inhibition of host innate immune response by virus</keyword>
<dbReference type="GO" id="GO:0030430">
    <property type="term" value="C:host cell cytoplasm"/>
    <property type="evidence" value="ECO:0007669"/>
    <property type="project" value="UniProtKB-SubCell"/>
</dbReference>
<dbReference type="GO" id="GO:0003677">
    <property type="term" value="F:DNA binding"/>
    <property type="evidence" value="ECO:0007669"/>
    <property type="project" value="UniProtKB-KW"/>
</dbReference>
<reference evidence="13" key="1">
    <citation type="submission" date="2013-02" db="EMBL/GenBank/DDBJ databases">
        <title>Molecular characterization of French bean leaf curl virus in Cassia tora in India.</title>
        <authorList>
            <person name="Kurulekar M."/>
            <person name="Gore R."/>
            <person name="Kunkalikar S."/>
            <person name="Anandalakshmi R."/>
        </authorList>
    </citation>
    <scope>NUCLEOTIDE SEQUENCE</scope>
    <source>
        <strain evidence="13">FbLCV-Cas-Jal</strain>
    </source>
</reference>
<keyword evidence="7 11" id="KW-0863">Zinc-finger</keyword>